<dbReference type="Gene3D" id="3.80.10.10">
    <property type="entry name" value="Ribonuclease Inhibitor"/>
    <property type="match status" value="2"/>
</dbReference>
<dbReference type="SUPFAM" id="SSF52200">
    <property type="entry name" value="Toll/Interleukin receptor TIR domain"/>
    <property type="match status" value="1"/>
</dbReference>
<dbReference type="SUPFAM" id="SSF52058">
    <property type="entry name" value="L domain-like"/>
    <property type="match status" value="1"/>
</dbReference>
<name>A0AAD7PWL6_QUISA</name>
<evidence type="ECO:0000256" key="1">
    <source>
        <dbReference type="ARBA" id="ARBA00022737"/>
    </source>
</evidence>
<comment type="caution">
    <text evidence="5">The sequence shown here is derived from an EMBL/GenBank/DDBJ whole genome shotgun (WGS) entry which is preliminary data.</text>
</comment>
<dbReference type="Gene3D" id="1.10.8.430">
    <property type="entry name" value="Helical domain of apoptotic protease-activating factors"/>
    <property type="match status" value="1"/>
</dbReference>
<dbReference type="PANTHER" id="PTHR11017:SF587">
    <property type="entry name" value="NB-ARC DOMAIN PROTEIN"/>
    <property type="match status" value="1"/>
</dbReference>
<dbReference type="PROSITE" id="PS50104">
    <property type="entry name" value="TIR"/>
    <property type="match status" value="1"/>
</dbReference>
<dbReference type="InterPro" id="IPR044974">
    <property type="entry name" value="Disease_R_plants"/>
</dbReference>
<feature type="domain" description="TIR" evidence="4">
    <location>
        <begin position="20"/>
        <end position="202"/>
    </location>
</feature>
<dbReference type="InterPro" id="IPR011993">
    <property type="entry name" value="PH-like_dom_sf"/>
</dbReference>
<dbReference type="SUPFAM" id="SSF52540">
    <property type="entry name" value="P-loop containing nucleoside triphosphate hydrolases"/>
    <property type="match status" value="1"/>
</dbReference>
<dbReference type="GO" id="GO:0007165">
    <property type="term" value="P:signal transduction"/>
    <property type="evidence" value="ECO:0007669"/>
    <property type="project" value="InterPro"/>
</dbReference>
<dbReference type="PANTHER" id="PTHR11017">
    <property type="entry name" value="LEUCINE-RICH REPEAT-CONTAINING PROTEIN"/>
    <property type="match status" value="1"/>
</dbReference>
<dbReference type="Proteomes" id="UP001163823">
    <property type="component" value="Chromosome 4"/>
</dbReference>
<proteinExistence type="predicted"/>
<dbReference type="InterPro" id="IPR058546">
    <property type="entry name" value="RPS4B/Roq1-like_LRR"/>
</dbReference>
<dbReference type="InterPro" id="IPR042197">
    <property type="entry name" value="Apaf_helical"/>
</dbReference>
<evidence type="ECO:0000313" key="5">
    <source>
        <dbReference type="EMBL" id="KAJ7970182.1"/>
    </source>
</evidence>
<dbReference type="GO" id="GO:0006952">
    <property type="term" value="P:defense response"/>
    <property type="evidence" value="ECO:0007669"/>
    <property type="project" value="InterPro"/>
</dbReference>
<dbReference type="SMART" id="SM00255">
    <property type="entry name" value="TIR"/>
    <property type="match status" value="1"/>
</dbReference>
<protein>
    <submittedName>
        <fullName evidence="5">TMV resistance protein N</fullName>
    </submittedName>
</protein>
<keyword evidence="6" id="KW-1185">Reference proteome</keyword>
<reference evidence="5" key="1">
    <citation type="journal article" date="2023" name="Science">
        <title>Elucidation of the pathway for biosynthesis of saponin adjuvants from the soapbark tree.</title>
        <authorList>
            <person name="Reed J."/>
            <person name="Orme A."/>
            <person name="El-Demerdash A."/>
            <person name="Owen C."/>
            <person name="Martin L.B.B."/>
            <person name="Misra R.C."/>
            <person name="Kikuchi S."/>
            <person name="Rejzek M."/>
            <person name="Martin A.C."/>
            <person name="Harkess A."/>
            <person name="Leebens-Mack J."/>
            <person name="Louveau T."/>
            <person name="Stephenson M.J."/>
            <person name="Osbourn A."/>
        </authorList>
    </citation>
    <scope>NUCLEOTIDE SEQUENCE</scope>
    <source>
        <strain evidence="5">S10</strain>
    </source>
</reference>
<dbReference type="InterPro" id="IPR000157">
    <property type="entry name" value="TIR_dom"/>
</dbReference>
<dbReference type="AlphaFoldDB" id="A0AAD7PWL6"/>
<dbReference type="InterPro" id="IPR004182">
    <property type="entry name" value="GRAM"/>
</dbReference>
<dbReference type="Gene3D" id="2.30.29.30">
    <property type="entry name" value="Pleckstrin-homology domain (PH domain)/Phosphotyrosine-binding domain (PTB)"/>
    <property type="match status" value="1"/>
</dbReference>
<dbReference type="Pfam" id="PF02893">
    <property type="entry name" value="GRAM"/>
    <property type="match status" value="1"/>
</dbReference>
<dbReference type="SMART" id="SM00568">
    <property type="entry name" value="GRAM"/>
    <property type="match status" value="1"/>
</dbReference>
<accession>A0AAD7PWL6</accession>
<organism evidence="5 6">
    <name type="scientific">Quillaja saponaria</name>
    <name type="common">Soap bark tree</name>
    <dbReference type="NCBI Taxonomy" id="32244"/>
    <lineage>
        <taxon>Eukaryota</taxon>
        <taxon>Viridiplantae</taxon>
        <taxon>Streptophyta</taxon>
        <taxon>Embryophyta</taxon>
        <taxon>Tracheophyta</taxon>
        <taxon>Spermatophyta</taxon>
        <taxon>Magnoliopsida</taxon>
        <taxon>eudicotyledons</taxon>
        <taxon>Gunneridae</taxon>
        <taxon>Pentapetalae</taxon>
        <taxon>rosids</taxon>
        <taxon>fabids</taxon>
        <taxon>Fabales</taxon>
        <taxon>Quillajaceae</taxon>
        <taxon>Quillaja</taxon>
    </lineage>
</organism>
<dbReference type="EMBL" id="JARAOO010000004">
    <property type="protein sequence ID" value="KAJ7970182.1"/>
    <property type="molecule type" value="Genomic_DNA"/>
</dbReference>
<keyword evidence="2" id="KW-0611">Plant defense</keyword>
<evidence type="ECO:0000313" key="6">
    <source>
        <dbReference type="Proteomes" id="UP001163823"/>
    </source>
</evidence>
<keyword evidence="3" id="KW-0520">NAD</keyword>
<dbReference type="Gene3D" id="3.40.50.10140">
    <property type="entry name" value="Toll/interleukin-1 receptor homology (TIR) domain"/>
    <property type="match status" value="1"/>
</dbReference>
<dbReference type="InterPro" id="IPR027417">
    <property type="entry name" value="P-loop_NTPase"/>
</dbReference>
<dbReference type="InterPro" id="IPR032675">
    <property type="entry name" value="LRR_dom_sf"/>
</dbReference>
<gene>
    <name evidence="5" type="ORF">O6P43_008406</name>
</gene>
<dbReference type="Pfam" id="PF23282">
    <property type="entry name" value="WHD_ROQ1"/>
    <property type="match status" value="1"/>
</dbReference>
<evidence type="ECO:0000256" key="3">
    <source>
        <dbReference type="ARBA" id="ARBA00023027"/>
    </source>
</evidence>
<dbReference type="InterPro" id="IPR035897">
    <property type="entry name" value="Toll_tir_struct_dom_sf"/>
</dbReference>
<dbReference type="KEGG" id="qsa:O6P43_008406"/>
<dbReference type="Pfam" id="PF23286">
    <property type="entry name" value="LRR_13"/>
    <property type="match status" value="1"/>
</dbReference>
<dbReference type="Pfam" id="PF01582">
    <property type="entry name" value="TIR"/>
    <property type="match status" value="1"/>
</dbReference>
<evidence type="ECO:0000256" key="2">
    <source>
        <dbReference type="ARBA" id="ARBA00022821"/>
    </source>
</evidence>
<keyword evidence="1" id="KW-0677">Repeat</keyword>
<evidence type="ECO:0000259" key="4">
    <source>
        <dbReference type="PROSITE" id="PS50104"/>
    </source>
</evidence>
<dbReference type="InterPro" id="IPR058192">
    <property type="entry name" value="WHD_ROQ1-like"/>
</dbReference>
<sequence length="1064" mass="122374">MTTLDDDISSSTTSGSRQTWTYDVFLSFKGEDTRDDFTGHLYNTLCQRGIHTFIDDKDLKRGERISPTLLKAIENSRVSIVVFSENYANSGWCLDELVTIIECMKSKGQWVHPVFFKVDPSDIRHQKNSVAKALAELEKKPNIDLERVNKWKSAMKDLAQLSGLHFENGLLDSHGVDSKYQMEELDDQEALELFCWNAFKRSKPNTDFEEISLRSIRYGSNLPLALEIVGSHLYGMTLESFKEVLRACKFFPDDEIRVLLDKSLISIKENMLWMHDLIQDMGKEIVRQDSRSEPGKRSRLFDHKDAHQVLTNDKGTDKIEGVMLRFPSEEKLQWSGEAFKKMTNLRILMVENAYFSEGPKHLPDELRVLDWKNYPSMSLPPDFKSDNLVVLSLVDSRLKLTEPLNFKSLIYMDFSHCLSLEEVPDVSGVPNLVELYLDRCFNLVKVDDSVGLLKKLVKLSAKYCYRLNIFPPTIGSTTLEYLNLSECISLTKFPEIMVKMEKIRFIDVSGTFIDELPSSFKNLVGVEDLYMVRCPVLRILPSSLLMLQNLRELNMGFCPKLRNSFGKFKDDNQLSMQSSITLQLVSLDVQLCQLSDKDVLIIVQWFPNLKNLNLSNSEFQTLPECIKELIYLESLALNFCNNLREITAIPPQLQNINAIGCPSLTPESSDTILNQGLYEIDNLNILVTGGEMPKWFDHRSKGGYLSFFIRRKFPVIILCSVMEAMSYFFQVELSLFINGVEVYLFQAGFSVGCKDTIWMHDLRAHMSTQQWENLNIHLQHDDCNRVEISFKISTGKIKGCGVHAYKQERNMEVVEFTSHDPQNLMDNLQISKRMEEYGKASMKQEDSTLIKSLKVFITEIGKIKVEDKMGVRYPKMWVREANDERNAFRMDRRITSDKGEGVRNELEQKSKSLARKVYEHASGIAVGSFPDPFHALRKTSLWVSWKLQGAEFFENFFGTQEGEELLKMTECDLYVPSGPIAGTLCISTNKLTFNATYQPIVAVIPIEEIKETNSRDIMPGQKYMEIVTHDYKKFRFARLFRFEKSFKILCRAVSLANEHKVIKH</sequence>
<dbReference type="FunFam" id="3.40.50.10140:FF:000007">
    <property type="entry name" value="Disease resistance protein (TIR-NBS-LRR class)"/>
    <property type="match status" value="1"/>
</dbReference>